<comment type="caution">
    <text evidence="1">The sequence shown here is derived from an EMBL/GenBank/DDBJ whole genome shotgun (WGS) entry which is preliminary data.</text>
</comment>
<dbReference type="AlphaFoldDB" id="A0A1B7JRF8"/>
<dbReference type="EMBL" id="LXEW01000037">
    <property type="protein sequence ID" value="OAT50499.1"/>
    <property type="molecule type" value="Genomic_DNA"/>
</dbReference>
<keyword evidence="2" id="KW-1185">Reference proteome</keyword>
<accession>A0A1B7JRF8</accession>
<dbReference type="PATRIC" id="fig|1354272.4.peg.2712"/>
<sequence>MCCGGRACGGGRGLSAVTGQINADFETPPAQTERGFFMTLDSDPQASEG</sequence>
<protein>
    <submittedName>
        <fullName evidence="1">Uncharacterized protein</fullName>
    </submittedName>
</protein>
<evidence type="ECO:0000313" key="2">
    <source>
        <dbReference type="Proteomes" id="UP000078224"/>
    </source>
</evidence>
<name>A0A1B7JRF8_9GAMM</name>
<proteinExistence type="predicted"/>
<gene>
    <name evidence="1" type="ORF">M998_2661</name>
</gene>
<organism evidence="1 2">
    <name type="scientific">Providencia heimbachae ATCC 35613</name>
    <dbReference type="NCBI Taxonomy" id="1354272"/>
    <lineage>
        <taxon>Bacteria</taxon>
        <taxon>Pseudomonadati</taxon>
        <taxon>Pseudomonadota</taxon>
        <taxon>Gammaproteobacteria</taxon>
        <taxon>Enterobacterales</taxon>
        <taxon>Morganellaceae</taxon>
        <taxon>Providencia</taxon>
    </lineage>
</organism>
<dbReference type="Proteomes" id="UP000078224">
    <property type="component" value="Unassembled WGS sequence"/>
</dbReference>
<reference evidence="1 2" key="1">
    <citation type="submission" date="2016-04" db="EMBL/GenBank/DDBJ databases">
        <title>ATOL: Assembling a taxonomically balanced genome-scale reconstruction of the evolutionary history of the Enterobacteriaceae.</title>
        <authorList>
            <person name="Plunkett G.III."/>
            <person name="Neeno-Eckwall E.C."/>
            <person name="Glasner J.D."/>
            <person name="Perna N.T."/>
        </authorList>
    </citation>
    <scope>NUCLEOTIDE SEQUENCE [LARGE SCALE GENOMIC DNA]</scope>
    <source>
        <strain evidence="1 2">ATCC 35613</strain>
    </source>
</reference>
<evidence type="ECO:0000313" key="1">
    <source>
        <dbReference type="EMBL" id="OAT50499.1"/>
    </source>
</evidence>